<dbReference type="Proteomes" id="UP001162480">
    <property type="component" value="Chromosome 3"/>
</dbReference>
<evidence type="ECO:0000313" key="2">
    <source>
        <dbReference type="Proteomes" id="UP001162480"/>
    </source>
</evidence>
<keyword evidence="2" id="KW-1185">Reference proteome</keyword>
<sequence>MIGADTTSVNTGKRNGIVIQLQKLFAQKGLKEPQFIGCQHHILDRVLHAVMDNELGEKKSSPNIAYTFIPELLSNYEKLQANFNNCDEKITESAGWGSEKHLDCSPYSSESVIKFGNKIGYIS</sequence>
<dbReference type="EMBL" id="OX597816">
    <property type="protein sequence ID" value="CAI9719392.1"/>
    <property type="molecule type" value="Genomic_DNA"/>
</dbReference>
<gene>
    <name evidence="1" type="ORF">OCTVUL_1B007232</name>
</gene>
<evidence type="ECO:0000313" key="1">
    <source>
        <dbReference type="EMBL" id="CAI9719392.1"/>
    </source>
</evidence>
<name>A0AA36EZZ1_OCTVU</name>
<organism evidence="1 2">
    <name type="scientific">Octopus vulgaris</name>
    <name type="common">Common octopus</name>
    <dbReference type="NCBI Taxonomy" id="6645"/>
    <lineage>
        <taxon>Eukaryota</taxon>
        <taxon>Metazoa</taxon>
        <taxon>Spiralia</taxon>
        <taxon>Lophotrochozoa</taxon>
        <taxon>Mollusca</taxon>
        <taxon>Cephalopoda</taxon>
        <taxon>Coleoidea</taxon>
        <taxon>Octopodiformes</taxon>
        <taxon>Octopoda</taxon>
        <taxon>Incirrata</taxon>
        <taxon>Octopodidae</taxon>
        <taxon>Octopus</taxon>
    </lineage>
</organism>
<dbReference type="AlphaFoldDB" id="A0AA36EZZ1"/>
<reference evidence="1" key="1">
    <citation type="submission" date="2023-08" db="EMBL/GenBank/DDBJ databases">
        <authorList>
            <person name="Alioto T."/>
            <person name="Alioto T."/>
            <person name="Gomez Garrido J."/>
        </authorList>
    </citation>
    <scope>NUCLEOTIDE SEQUENCE</scope>
</reference>
<accession>A0AA36EZZ1</accession>
<proteinExistence type="predicted"/>
<protein>
    <submittedName>
        <fullName evidence="1">Uncharacterized protein</fullName>
    </submittedName>
</protein>